<feature type="transmembrane region" description="Helical" evidence="1">
    <location>
        <begin position="45"/>
        <end position="67"/>
    </location>
</feature>
<dbReference type="Proteomes" id="UP000267017">
    <property type="component" value="Unassembled WGS sequence"/>
</dbReference>
<feature type="transmembrane region" description="Helical" evidence="1">
    <location>
        <begin position="12"/>
        <end position="33"/>
    </location>
</feature>
<dbReference type="AlphaFoldDB" id="A0A3P3U8C0"/>
<keyword evidence="3" id="KW-1185">Reference proteome</keyword>
<evidence type="ECO:0000313" key="2">
    <source>
        <dbReference type="EMBL" id="RRJ66602.1"/>
    </source>
</evidence>
<reference evidence="2 3" key="1">
    <citation type="submission" date="2018-11" db="EMBL/GenBank/DDBJ databases">
        <title>Genome sequencing of Paenibacillus sp. KCOM 3021 (= ChDC PVNT-B20).</title>
        <authorList>
            <person name="Kook J.-K."/>
            <person name="Park S.-N."/>
            <person name="Lim Y.K."/>
        </authorList>
    </citation>
    <scope>NUCLEOTIDE SEQUENCE [LARGE SCALE GENOMIC DNA]</scope>
    <source>
        <strain evidence="2 3">KCOM 3021</strain>
    </source>
</reference>
<dbReference type="RefSeq" id="WP_128634379.1">
    <property type="nucleotide sequence ID" value="NZ_RRCN01000001.1"/>
</dbReference>
<evidence type="ECO:0000313" key="3">
    <source>
        <dbReference type="Proteomes" id="UP000267017"/>
    </source>
</evidence>
<name>A0A3P3U8C0_9BACL</name>
<comment type="caution">
    <text evidence="2">The sequence shown here is derived from an EMBL/GenBank/DDBJ whole genome shotgun (WGS) entry which is preliminary data.</text>
</comment>
<gene>
    <name evidence="2" type="ORF">EHV15_29505</name>
</gene>
<keyword evidence="1" id="KW-0812">Transmembrane</keyword>
<evidence type="ECO:0000256" key="1">
    <source>
        <dbReference type="SAM" id="Phobius"/>
    </source>
</evidence>
<protein>
    <submittedName>
        <fullName evidence="2">Uncharacterized protein</fullName>
    </submittedName>
</protein>
<organism evidence="2 3">
    <name type="scientific">Paenibacillus oralis</name>
    <dbReference type="NCBI Taxonomy" id="2490856"/>
    <lineage>
        <taxon>Bacteria</taxon>
        <taxon>Bacillati</taxon>
        <taxon>Bacillota</taxon>
        <taxon>Bacilli</taxon>
        <taxon>Bacillales</taxon>
        <taxon>Paenibacillaceae</taxon>
        <taxon>Paenibacillus</taxon>
    </lineage>
</organism>
<keyword evidence="1" id="KW-0472">Membrane</keyword>
<dbReference type="EMBL" id="RRCN01000001">
    <property type="protein sequence ID" value="RRJ66602.1"/>
    <property type="molecule type" value="Genomic_DNA"/>
</dbReference>
<sequence length="72" mass="7820">MDIFSGIDLWESIGPLIITGIAVAFIGVFFYFVIKNVENSTLRSLLSIAAVVLIIATLLVVILYTSASWGSR</sequence>
<accession>A0A3P3U8C0</accession>
<keyword evidence="1" id="KW-1133">Transmembrane helix</keyword>
<proteinExistence type="predicted"/>